<dbReference type="RefSeq" id="WP_023985351.1">
    <property type="nucleotide sequence ID" value="NC_023036.2"/>
</dbReference>
<accession>V5XJM4</accession>
<name>V5XJM4_MYCNE</name>
<feature type="chain" id="PRO_5004742707" evidence="2">
    <location>
        <begin position="26"/>
        <end position="197"/>
    </location>
</feature>
<dbReference type="KEGG" id="mne:D174_06930"/>
<feature type="compositionally biased region" description="Pro residues" evidence="1">
    <location>
        <begin position="30"/>
        <end position="56"/>
    </location>
</feature>
<feature type="signal peptide" evidence="2">
    <location>
        <begin position="1"/>
        <end position="25"/>
    </location>
</feature>
<gene>
    <name evidence="3" type="ORF">D174_06930</name>
</gene>
<evidence type="ECO:0000256" key="1">
    <source>
        <dbReference type="SAM" id="MobiDB-lite"/>
    </source>
</evidence>
<feature type="region of interest" description="Disordered" evidence="1">
    <location>
        <begin position="25"/>
        <end position="63"/>
    </location>
</feature>
<dbReference type="AlphaFoldDB" id="V5XJM4"/>
<feature type="region of interest" description="Disordered" evidence="1">
    <location>
        <begin position="165"/>
        <end position="197"/>
    </location>
</feature>
<dbReference type="Proteomes" id="UP000018763">
    <property type="component" value="Chromosome"/>
</dbReference>
<sequence length="197" mass="19350">MRAIVPLAVAAAVAATLCTSATASADPGAGGPPAPPVPPAPAAPPPADPVPAPPGPASALGPALQGPVAALTQNTQELMLGQYAVPSVPGSAPALAPDASVLAISQFLNPLNFQVQNPGPDAAPTSPYPLDPMQPGPFDRVNELRATHAMVHGALGRMNIADLGQPLPGTAPPEGTNIPPGPVQFLPGPAVPEAPLP</sequence>
<dbReference type="GeneID" id="43452986"/>
<organism evidence="3 4">
    <name type="scientific">Mycolicibacterium neoaurum VKM Ac-1815D</name>
    <dbReference type="NCBI Taxonomy" id="700508"/>
    <lineage>
        <taxon>Bacteria</taxon>
        <taxon>Bacillati</taxon>
        <taxon>Actinomycetota</taxon>
        <taxon>Actinomycetes</taxon>
        <taxon>Mycobacteriales</taxon>
        <taxon>Mycobacteriaceae</taxon>
        <taxon>Mycolicibacterium</taxon>
    </lineage>
</organism>
<evidence type="ECO:0000313" key="4">
    <source>
        <dbReference type="Proteomes" id="UP000018763"/>
    </source>
</evidence>
<keyword evidence="2" id="KW-0732">Signal</keyword>
<dbReference type="HOGENOM" id="CLU_109789_0_0_11"/>
<proteinExistence type="predicted"/>
<reference evidence="3 4" key="1">
    <citation type="journal article" date="2014" name="Genome Announc.">
        <title>Complete Genome Sequence of Sterol-Transforming Mycobacterium neoaurum Strain VKM Ac-1815D.</title>
        <authorList>
            <person name="Shtratnikova V.Y."/>
            <person name="Bragin E.Y."/>
            <person name="Dovbnya D.V."/>
            <person name="Pekov Y.A."/>
            <person name="Schelkunov M.I."/>
            <person name="Strizhov N."/>
            <person name="Ivashina T.V."/>
            <person name="Ashapkin V.V."/>
            <person name="Donova M.V."/>
        </authorList>
    </citation>
    <scope>NUCLEOTIDE SEQUENCE [LARGE SCALE GENOMIC DNA]</scope>
    <source>
        <strain evidence="3 4">VKM Ac-1815D</strain>
    </source>
</reference>
<dbReference type="eggNOG" id="ENOG5031TG5">
    <property type="taxonomic scope" value="Bacteria"/>
</dbReference>
<dbReference type="EMBL" id="CP006936">
    <property type="protein sequence ID" value="AHC27859.1"/>
    <property type="molecule type" value="Genomic_DNA"/>
</dbReference>
<evidence type="ECO:0000256" key="2">
    <source>
        <dbReference type="SAM" id="SignalP"/>
    </source>
</evidence>
<keyword evidence="4" id="KW-1185">Reference proteome</keyword>
<evidence type="ECO:0000313" key="3">
    <source>
        <dbReference type="EMBL" id="AHC27859.1"/>
    </source>
</evidence>
<protein>
    <submittedName>
        <fullName evidence="3">Uncharacterized protein</fullName>
    </submittedName>
</protein>